<gene>
    <name evidence="3" type="ORF">GCM10011349_15900</name>
</gene>
<evidence type="ECO:0000259" key="2">
    <source>
        <dbReference type="Pfam" id="PF14145"/>
    </source>
</evidence>
<dbReference type="Proteomes" id="UP000605099">
    <property type="component" value="Unassembled WGS sequence"/>
</dbReference>
<comment type="caution">
    <text evidence="3">The sequence shown here is derived from an EMBL/GenBank/DDBJ whole genome shotgun (WGS) entry which is preliminary data.</text>
</comment>
<keyword evidence="1" id="KW-0472">Membrane</keyword>
<evidence type="ECO:0000313" key="3">
    <source>
        <dbReference type="EMBL" id="GGN47496.1"/>
    </source>
</evidence>
<keyword evidence="1" id="KW-0812">Transmembrane</keyword>
<feature type="transmembrane region" description="Helical" evidence="1">
    <location>
        <begin position="44"/>
        <end position="65"/>
    </location>
</feature>
<accession>A0ABQ2JIF9</accession>
<keyword evidence="4" id="KW-1185">Reference proteome</keyword>
<evidence type="ECO:0000313" key="4">
    <source>
        <dbReference type="Proteomes" id="UP000605099"/>
    </source>
</evidence>
<feature type="transmembrane region" description="Helical" evidence="1">
    <location>
        <begin position="12"/>
        <end position="38"/>
    </location>
</feature>
<name>A0ABQ2JIF9_9SPHN</name>
<feature type="domain" description="YrhK" evidence="2">
    <location>
        <begin position="10"/>
        <end position="66"/>
    </location>
</feature>
<sequence length="73" mass="8201">MPFPIRTLVHDFRWIHLAVGLSGNTLFFVGSILFLPTFEPWKTLAVWMFIVGSALMLLGSLGELLKQTLAPNE</sequence>
<reference evidence="4" key="1">
    <citation type="journal article" date="2019" name="Int. J. Syst. Evol. Microbiol.">
        <title>The Global Catalogue of Microorganisms (GCM) 10K type strain sequencing project: providing services to taxonomists for standard genome sequencing and annotation.</title>
        <authorList>
            <consortium name="The Broad Institute Genomics Platform"/>
            <consortium name="The Broad Institute Genome Sequencing Center for Infectious Disease"/>
            <person name="Wu L."/>
            <person name="Ma J."/>
        </authorList>
    </citation>
    <scope>NUCLEOTIDE SEQUENCE [LARGE SCALE GENOMIC DNA]</scope>
    <source>
        <strain evidence="4">CGMCC 1.6784</strain>
    </source>
</reference>
<evidence type="ECO:0000256" key="1">
    <source>
        <dbReference type="SAM" id="Phobius"/>
    </source>
</evidence>
<dbReference type="RefSeq" id="WP_188819127.1">
    <property type="nucleotide sequence ID" value="NZ_BMLK01000006.1"/>
</dbReference>
<dbReference type="InterPro" id="IPR025424">
    <property type="entry name" value="YrhK_domain"/>
</dbReference>
<dbReference type="Pfam" id="PF14145">
    <property type="entry name" value="YrhK"/>
    <property type="match status" value="1"/>
</dbReference>
<proteinExistence type="predicted"/>
<dbReference type="EMBL" id="BMLK01000006">
    <property type="protein sequence ID" value="GGN47496.1"/>
    <property type="molecule type" value="Genomic_DNA"/>
</dbReference>
<protein>
    <recommendedName>
        <fullName evidence="2">YrhK domain-containing protein</fullName>
    </recommendedName>
</protein>
<organism evidence="3 4">
    <name type="scientific">Novosphingobium indicum</name>
    <dbReference type="NCBI Taxonomy" id="462949"/>
    <lineage>
        <taxon>Bacteria</taxon>
        <taxon>Pseudomonadati</taxon>
        <taxon>Pseudomonadota</taxon>
        <taxon>Alphaproteobacteria</taxon>
        <taxon>Sphingomonadales</taxon>
        <taxon>Sphingomonadaceae</taxon>
        <taxon>Novosphingobium</taxon>
    </lineage>
</organism>
<keyword evidence="1" id="KW-1133">Transmembrane helix</keyword>